<comment type="similarity">
    <text evidence="2">Belongs to the bacterial solute-binding protein 1 family.</text>
</comment>
<feature type="chain" id="PRO_5017439140" evidence="5">
    <location>
        <begin position="30"/>
        <end position="437"/>
    </location>
</feature>
<dbReference type="GO" id="GO:0030313">
    <property type="term" value="C:cell envelope"/>
    <property type="evidence" value="ECO:0007669"/>
    <property type="project" value="UniProtKB-SubCell"/>
</dbReference>
<evidence type="ECO:0000313" key="7">
    <source>
        <dbReference type="Proteomes" id="UP000282311"/>
    </source>
</evidence>
<proteinExistence type="inferred from homology"/>
<organism evidence="6 7">
    <name type="scientific">Paenibacillus ginsengarvi</name>
    <dbReference type="NCBI Taxonomy" id="400777"/>
    <lineage>
        <taxon>Bacteria</taxon>
        <taxon>Bacillati</taxon>
        <taxon>Bacillota</taxon>
        <taxon>Bacilli</taxon>
        <taxon>Bacillales</taxon>
        <taxon>Paenibacillaceae</taxon>
        <taxon>Paenibacillus</taxon>
    </lineage>
</organism>
<evidence type="ECO:0000256" key="5">
    <source>
        <dbReference type="SAM" id="SignalP"/>
    </source>
</evidence>
<keyword evidence="7" id="KW-1185">Reference proteome</keyword>
<name>A0A3B0C509_9BACL</name>
<evidence type="ECO:0000313" key="6">
    <source>
        <dbReference type="EMBL" id="RKN80702.1"/>
    </source>
</evidence>
<evidence type="ECO:0000256" key="4">
    <source>
        <dbReference type="ARBA" id="ARBA00022729"/>
    </source>
</evidence>
<dbReference type="InterPro" id="IPR050490">
    <property type="entry name" value="Bact_solute-bd_prot1"/>
</dbReference>
<protein>
    <submittedName>
        <fullName evidence="6">Extracellular solute-binding protein</fullName>
    </submittedName>
</protein>
<sequence length="437" mass="48229">MKKNMGLSKIVWVLAAAAIIASGCGSSPAKDGKTADSAEPKISTEPVTLKIYNYGALTPDIIDRLFIQPVKQKYPHITLQVVERTAMPIENLAIGGNEVDIITGWGSLLDQFANFKLLADMNPYIQKNKVDLGRFEKSNLDGVRLQSDTIAKGGLFALPFGYNYYATFYNKNIFDKFGVAYPPDGMTWEAAIEIGKKLTRTEGGVQYKGLDPEGIEKVGNSLSIPYVDPVTLKAAVNTDGWRKVFELTKRINDIPGNAFQITSHGGTVNRFVKDRNVAMLAAPEVLNSMANVDFDWDIAEYPSFPEKPHTSGMVQTFVLQIASNSKHPEQAMQVIQVATSDEMQTLLARSGIMMSAMQNEAINKTFGADNPLLKNKHIEGVLKTKPAAYVVQTRFTQARGILETKYKDYAAGNKDVNTALREANEEIDAYIEKEKLK</sequence>
<evidence type="ECO:0000256" key="2">
    <source>
        <dbReference type="ARBA" id="ARBA00008520"/>
    </source>
</evidence>
<comment type="caution">
    <text evidence="6">The sequence shown here is derived from an EMBL/GenBank/DDBJ whole genome shotgun (WGS) entry which is preliminary data.</text>
</comment>
<dbReference type="PROSITE" id="PS51257">
    <property type="entry name" value="PROKAR_LIPOPROTEIN"/>
    <property type="match status" value="1"/>
</dbReference>
<dbReference type="SUPFAM" id="SSF53850">
    <property type="entry name" value="Periplasmic binding protein-like II"/>
    <property type="match status" value="1"/>
</dbReference>
<gene>
    <name evidence="6" type="ORF">D7M11_19715</name>
</gene>
<accession>A0A3B0C509</accession>
<dbReference type="Pfam" id="PF01547">
    <property type="entry name" value="SBP_bac_1"/>
    <property type="match status" value="1"/>
</dbReference>
<dbReference type="PANTHER" id="PTHR43649">
    <property type="entry name" value="ARABINOSE-BINDING PROTEIN-RELATED"/>
    <property type="match status" value="1"/>
</dbReference>
<dbReference type="Proteomes" id="UP000282311">
    <property type="component" value="Unassembled WGS sequence"/>
</dbReference>
<dbReference type="PANTHER" id="PTHR43649:SF31">
    <property type="entry name" value="SN-GLYCEROL-3-PHOSPHATE-BINDING PERIPLASMIC PROTEIN UGPB"/>
    <property type="match status" value="1"/>
</dbReference>
<keyword evidence="3" id="KW-0813">Transport</keyword>
<dbReference type="OrthoDB" id="2509091at2"/>
<comment type="subcellular location">
    <subcellularLocation>
        <location evidence="1">Cell envelope</location>
    </subcellularLocation>
</comment>
<evidence type="ECO:0000256" key="3">
    <source>
        <dbReference type="ARBA" id="ARBA00022448"/>
    </source>
</evidence>
<dbReference type="AlphaFoldDB" id="A0A3B0C509"/>
<reference evidence="6 7" key="1">
    <citation type="journal article" date="2007" name="Int. J. Syst. Evol. Microbiol.">
        <title>Paenibacillus ginsengarvi sp. nov., isolated from soil from ginseng cultivation.</title>
        <authorList>
            <person name="Yoon M.H."/>
            <person name="Ten L.N."/>
            <person name="Im W.T."/>
        </authorList>
    </citation>
    <scope>NUCLEOTIDE SEQUENCE [LARGE SCALE GENOMIC DNA]</scope>
    <source>
        <strain evidence="6 7">KCTC 13059</strain>
    </source>
</reference>
<dbReference type="EMBL" id="RBAH01000014">
    <property type="protein sequence ID" value="RKN80702.1"/>
    <property type="molecule type" value="Genomic_DNA"/>
</dbReference>
<feature type="signal peptide" evidence="5">
    <location>
        <begin position="1"/>
        <end position="29"/>
    </location>
</feature>
<dbReference type="InterPro" id="IPR006059">
    <property type="entry name" value="SBP"/>
</dbReference>
<dbReference type="Gene3D" id="3.40.190.10">
    <property type="entry name" value="Periplasmic binding protein-like II"/>
    <property type="match status" value="1"/>
</dbReference>
<evidence type="ECO:0000256" key="1">
    <source>
        <dbReference type="ARBA" id="ARBA00004196"/>
    </source>
</evidence>
<dbReference type="RefSeq" id="WP_120748957.1">
    <property type="nucleotide sequence ID" value="NZ_RBAH01000014.1"/>
</dbReference>
<keyword evidence="4 5" id="KW-0732">Signal</keyword>